<evidence type="ECO:0000313" key="3">
    <source>
        <dbReference type="EMBL" id="TDL78216.1"/>
    </source>
</evidence>
<sequence length="371" mass="39358">MALSLARLRERLGGARPADGVEPVRPPGPLLWVHLGAGVDPLGIELVLNDLRDRHPTLALLGTGGAGAPPPPPDRSGPVRRFLDRWAPDVILWTGADAFPTLWSEALARNIAQAAAEIDTVPHRLALVRDLHRFDAVFPLRADPRLGIPEMPSGRLSTVPSPPGADPDDVEEMARSLSNRPVWLALDVPDAEIPTVLDAHAVASRLTHRLLLVLVPERVETAREALFGGGWLWSARDEVGTPEPSDQVFLACDAAERGLWLRIAPITYLGGSLAGPGPASSPYAPASLGSATVHGPAVAGHERAVTRLHRGRAALRIEGAGQLAAAVEELLNPDRAAQIAHDAWAVTSDGAEVSARLLETLDDLVDGIALR</sequence>
<feature type="region of interest" description="Disordered" evidence="2">
    <location>
        <begin position="149"/>
        <end position="171"/>
    </location>
</feature>
<dbReference type="PANTHER" id="PTHR42755">
    <property type="entry name" value="3-DEOXY-MANNO-OCTULOSONATE CYTIDYLYLTRANSFERASE"/>
    <property type="match status" value="1"/>
</dbReference>
<dbReference type="AlphaFoldDB" id="A0A4R6AAC9"/>
<organism evidence="3 4">
    <name type="scientific">Palleronia sediminis</name>
    <dbReference type="NCBI Taxonomy" id="2547833"/>
    <lineage>
        <taxon>Bacteria</taxon>
        <taxon>Pseudomonadati</taxon>
        <taxon>Pseudomonadota</taxon>
        <taxon>Alphaproteobacteria</taxon>
        <taxon>Rhodobacterales</taxon>
        <taxon>Roseobacteraceae</taxon>
        <taxon>Palleronia</taxon>
    </lineage>
</organism>
<dbReference type="Gene3D" id="3.40.50.2000">
    <property type="entry name" value="Glycogen Phosphorylase B"/>
    <property type="match status" value="1"/>
</dbReference>
<dbReference type="GO" id="GO:0005886">
    <property type="term" value="C:plasma membrane"/>
    <property type="evidence" value="ECO:0007669"/>
    <property type="project" value="UniProtKB-SubCell"/>
</dbReference>
<evidence type="ECO:0000256" key="2">
    <source>
        <dbReference type="SAM" id="MobiDB-lite"/>
    </source>
</evidence>
<comment type="caution">
    <text evidence="3">The sequence shown here is derived from an EMBL/GenBank/DDBJ whole genome shotgun (WGS) entry which is preliminary data.</text>
</comment>
<keyword evidence="1" id="KW-0448">Lipopolysaccharide biosynthesis</keyword>
<dbReference type="EMBL" id="SNAA01000013">
    <property type="protein sequence ID" value="TDL78216.1"/>
    <property type="molecule type" value="Genomic_DNA"/>
</dbReference>
<evidence type="ECO:0000256" key="1">
    <source>
        <dbReference type="RuleBase" id="RU365103"/>
    </source>
</evidence>
<reference evidence="3 4" key="1">
    <citation type="submission" date="2019-03" db="EMBL/GenBank/DDBJ databases">
        <title>Primorskyibacter sp. SS33 isolated from sediments.</title>
        <authorList>
            <person name="Xunke S."/>
        </authorList>
    </citation>
    <scope>NUCLEOTIDE SEQUENCE [LARGE SCALE GENOMIC DNA]</scope>
    <source>
        <strain evidence="3 4">SS33</strain>
    </source>
</reference>
<dbReference type="Proteomes" id="UP000295701">
    <property type="component" value="Unassembled WGS sequence"/>
</dbReference>
<proteinExistence type="inferred from homology"/>
<dbReference type="EC" id="2.4.99.12" evidence="1"/>
<dbReference type="PANTHER" id="PTHR42755:SF1">
    <property type="entry name" value="3-DEOXY-D-MANNO-OCTULOSONIC ACID TRANSFERASE, MITOCHONDRIAL-RELATED"/>
    <property type="match status" value="1"/>
</dbReference>
<keyword evidence="1" id="KW-0472">Membrane</keyword>
<comment type="similarity">
    <text evidence="1">Belongs to the glycosyltransferase group 1 family.</text>
</comment>
<comment type="catalytic activity">
    <reaction evidence="1">
        <text>lipid IVA (E. coli) + CMP-3-deoxy-beta-D-manno-octulosonate = alpha-Kdo-(2-&gt;6)-lipid IVA (E. coli) + CMP + H(+)</text>
        <dbReference type="Rhea" id="RHEA:28066"/>
        <dbReference type="ChEBI" id="CHEBI:15378"/>
        <dbReference type="ChEBI" id="CHEBI:58603"/>
        <dbReference type="ChEBI" id="CHEBI:60364"/>
        <dbReference type="ChEBI" id="CHEBI:60377"/>
        <dbReference type="ChEBI" id="CHEBI:85987"/>
        <dbReference type="EC" id="2.4.99.12"/>
    </reaction>
</comment>
<dbReference type="GO" id="GO:0043842">
    <property type="term" value="F:Kdo transferase activity"/>
    <property type="evidence" value="ECO:0007669"/>
    <property type="project" value="UniProtKB-EC"/>
</dbReference>
<dbReference type="OrthoDB" id="9789797at2"/>
<keyword evidence="4" id="KW-1185">Reference proteome</keyword>
<protein>
    <recommendedName>
        <fullName evidence="1">3-deoxy-D-manno-octulosonic acid transferase</fullName>
        <shortName evidence="1">Kdo transferase</shortName>
        <ecNumber evidence="1">2.4.99.12</ecNumber>
    </recommendedName>
    <alternativeName>
        <fullName evidence="1">Lipid IV(A) 3-deoxy-D-manno-octulosonic acid transferase</fullName>
    </alternativeName>
</protein>
<name>A0A4R6AAC9_9RHOB</name>
<dbReference type="InterPro" id="IPR039901">
    <property type="entry name" value="Kdotransferase"/>
</dbReference>
<comment type="pathway">
    <text evidence="1">Bacterial outer membrane biogenesis; LPS core biosynthesis.</text>
</comment>
<comment type="subcellular location">
    <subcellularLocation>
        <location evidence="1">Cell membrane</location>
    </subcellularLocation>
</comment>
<gene>
    <name evidence="3" type="ORF">E2L08_12035</name>
</gene>
<keyword evidence="1" id="KW-1003">Cell membrane</keyword>
<dbReference type="RefSeq" id="WP_133397340.1">
    <property type="nucleotide sequence ID" value="NZ_SNAA01000013.1"/>
</dbReference>
<dbReference type="GO" id="GO:0009244">
    <property type="term" value="P:lipopolysaccharide core region biosynthetic process"/>
    <property type="evidence" value="ECO:0007669"/>
    <property type="project" value="UniProtKB-UniRule"/>
</dbReference>
<dbReference type="UniPathway" id="UPA00958"/>
<dbReference type="GO" id="GO:0009245">
    <property type="term" value="P:lipid A biosynthetic process"/>
    <property type="evidence" value="ECO:0007669"/>
    <property type="project" value="TreeGrafter"/>
</dbReference>
<comment type="function">
    <text evidence="1">Involved in lipopolysaccharide (LPS) biosynthesis. Catalyzes the transfer of 3-deoxy-D-manno-octulosonate (Kdo) residue(s) from CMP-Kdo to lipid IV(A), the tetraacyldisaccharide-1,4'-bisphosphate precursor of lipid A.</text>
</comment>
<keyword evidence="1" id="KW-0808">Transferase</keyword>
<evidence type="ECO:0000313" key="4">
    <source>
        <dbReference type="Proteomes" id="UP000295701"/>
    </source>
</evidence>
<accession>A0A4R6AAC9</accession>